<dbReference type="PANTHER" id="PTHR11102:SF160">
    <property type="entry name" value="ERAD-ASSOCIATED E3 UBIQUITIN-PROTEIN LIGASE COMPONENT HRD3"/>
    <property type="match status" value="1"/>
</dbReference>
<protein>
    <recommendedName>
        <fullName evidence="3">TPR repeat</fullName>
    </recommendedName>
</protein>
<dbReference type="InterPro" id="IPR019734">
    <property type="entry name" value="TPR_rpt"/>
</dbReference>
<dbReference type="InterPro" id="IPR011717">
    <property type="entry name" value="TPR-4"/>
</dbReference>
<keyword evidence="2" id="KW-1185">Reference proteome</keyword>
<dbReference type="InterPro" id="IPR027417">
    <property type="entry name" value="P-loop_NTPase"/>
</dbReference>
<comment type="caution">
    <text evidence="1">The sequence shown here is derived from an EMBL/GenBank/DDBJ whole genome shotgun (WGS) entry which is preliminary data.</text>
</comment>
<evidence type="ECO:0000313" key="2">
    <source>
        <dbReference type="Proteomes" id="UP001500393"/>
    </source>
</evidence>
<sequence length="855" mass="94231">MPNPKIDLGAHTSGHSTLYQQGTGLQINGGHNTFSNDSSASLPWIAEFDKWIKASDYDALELGVHRSAVDNGSPLTSYVERDVDRSVTGRLTAAADRGGFILIVGDSTAGKTRIAYEAVQRHAPNLPMAAPGNIKEFQDTLLVALLANSPCLIWLDDAERFLGPEGVSPSFLARIRHSSITCIATLRSEEYRQITSRSGEHSDDGHQHGLTDAQRTLRLLEPIIVERRWSRGEIERARNSNDARINAALEYSSTYGVAEYVAAGPRLMEELRISAGSNPRGTALVTAGIDVGRCGITGDVPTSLLFECHEFYLAREGGELLRPESRAEALTWATRRRYGVTSMLLPSAVPDSVRVFDYLLDESLRAADAKPVLDETWESTIRHVADAEAALLRVARSAYREGRADIAEKILTDAAAKGSPEPADDLARLYFAEERLSEARDWLEIAANRGRLESAVRLGVSYEEEDDQASAEAWFMFAADRGNDHAMFHLAQLLRAIGDVDEAEVWYRKAATTEQIGAVVNMAQMISELGRSEEAEQWLREHAERSTHAKNSLGLMLQGDGRTEEAVKVWSEAAREDDGADAAANLGNHYISRGDFKLAEKWTRRAIASGKLSRYASQLGYVLLRLKRPAEARAVLLPLAEDQDPEAAQLLAATYMESRERRSAEKWYRAAAEWTGPAQADAKANLGSFLFHNAKKSEGRALLEEASQLGSETAVYPLAFIANEEGRTELAITLFRRLMAQGNDDPDVLCELGTLLLDISADEGKALLTQSLETGHGHAGCNLGRFYWRTDQHAKAESIFALAFEKGHYHAGETLDSMLVSIGRPADGAQWRLKVAQMRRSSKRSKRRSKRKKNS</sequence>
<reference evidence="1 2" key="1">
    <citation type="journal article" date="2019" name="Int. J. Syst. Evol. Microbiol.">
        <title>The Global Catalogue of Microorganisms (GCM) 10K type strain sequencing project: providing services to taxonomists for standard genome sequencing and annotation.</title>
        <authorList>
            <consortium name="The Broad Institute Genomics Platform"/>
            <consortium name="The Broad Institute Genome Sequencing Center for Infectious Disease"/>
            <person name="Wu L."/>
            <person name="Ma J."/>
        </authorList>
    </citation>
    <scope>NUCLEOTIDE SEQUENCE [LARGE SCALE GENOMIC DNA]</scope>
    <source>
        <strain evidence="1 2">JCM 14969</strain>
    </source>
</reference>
<dbReference type="Gene3D" id="1.25.40.10">
    <property type="entry name" value="Tetratricopeptide repeat domain"/>
    <property type="match status" value="3"/>
</dbReference>
<organism evidence="1 2">
    <name type="scientific">Kribbella sancticallisti</name>
    <dbReference type="NCBI Taxonomy" id="460087"/>
    <lineage>
        <taxon>Bacteria</taxon>
        <taxon>Bacillati</taxon>
        <taxon>Actinomycetota</taxon>
        <taxon>Actinomycetes</taxon>
        <taxon>Propionibacteriales</taxon>
        <taxon>Kribbellaceae</taxon>
        <taxon>Kribbella</taxon>
    </lineage>
</organism>
<dbReference type="PANTHER" id="PTHR11102">
    <property type="entry name" value="SEL-1-LIKE PROTEIN"/>
    <property type="match status" value="1"/>
</dbReference>
<evidence type="ECO:0008006" key="3">
    <source>
        <dbReference type="Google" id="ProtNLM"/>
    </source>
</evidence>
<gene>
    <name evidence="1" type="ORF">GCM10009789_00020</name>
</gene>
<dbReference type="Pfam" id="PF07721">
    <property type="entry name" value="TPR_4"/>
    <property type="match status" value="1"/>
</dbReference>
<dbReference type="InterPro" id="IPR006597">
    <property type="entry name" value="Sel1-like"/>
</dbReference>
<proteinExistence type="predicted"/>
<dbReference type="InterPro" id="IPR011990">
    <property type="entry name" value="TPR-like_helical_dom_sf"/>
</dbReference>
<evidence type="ECO:0000313" key="1">
    <source>
        <dbReference type="EMBL" id="GAA1550206.1"/>
    </source>
</evidence>
<dbReference type="SUPFAM" id="SSF52540">
    <property type="entry name" value="P-loop containing nucleoside triphosphate hydrolases"/>
    <property type="match status" value="1"/>
</dbReference>
<name>A0ABN2C0T8_9ACTN</name>
<dbReference type="RefSeq" id="WP_344208306.1">
    <property type="nucleotide sequence ID" value="NZ_BAAAOS010000001.1"/>
</dbReference>
<dbReference type="Pfam" id="PF13181">
    <property type="entry name" value="TPR_8"/>
    <property type="match status" value="1"/>
</dbReference>
<dbReference type="InterPro" id="IPR050767">
    <property type="entry name" value="Sel1_AlgK"/>
</dbReference>
<dbReference type="SUPFAM" id="SSF81901">
    <property type="entry name" value="HCP-like"/>
    <property type="match status" value="3"/>
</dbReference>
<dbReference type="EMBL" id="BAAAOS010000001">
    <property type="protein sequence ID" value="GAA1550206.1"/>
    <property type="molecule type" value="Genomic_DNA"/>
</dbReference>
<dbReference type="Proteomes" id="UP001500393">
    <property type="component" value="Unassembled WGS sequence"/>
</dbReference>
<accession>A0ABN2C0T8</accession>
<dbReference type="SMART" id="SM00671">
    <property type="entry name" value="SEL1"/>
    <property type="match status" value="5"/>
</dbReference>